<evidence type="ECO:0000256" key="3">
    <source>
        <dbReference type="ARBA" id="ARBA00005985"/>
    </source>
</evidence>
<evidence type="ECO:0000256" key="2">
    <source>
        <dbReference type="ARBA" id="ARBA00004292"/>
    </source>
</evidence>
<dbReference type="GeneID" id="37020106"/>
<evidence type="ECO:0000313" key="11">
    <source>
        <dbReference type="EMBL" id="PWN37820.1"/>
    </source>
</evidence>
<accession>A0A316VJY0</accession>
<dbReference type="InterPro" id="IPR030470">
    <property type="entry name" value="UbiA_prenylTrfase_CS"/>
</dbReference>
<dbReference type="RefSeq" id="XP_025358122.1">
    <property type="nucleotide sequence ID" value="XM_025498325.1"/>
</dbReference>
<dbReference type="InterPro" id="IPR039653">
    <property type="entry name" value="Prenyltransferase"/>
</dbReference>
<dbReference type="NCBIfam" id="TIGR01474">
    <property type="entry name" value="ubiA_proteo"/>
    <property type="match status" value="1"/>
</dbReference>
<feature type="transmembrane region" description="Helical" evidence="10">
    <location>
        <begin position="402"/>
        <end position="418"/>
    </location>
</feature>
<feature type="transmembrane region" description="Helical" evidence="10">
    <location>
        <begin position="247"/>
        <end position="267"/>
    </location>
</feature>
<dbReference type="STRING" id="1280837.A0A316VJY0"/>
<dbReference type="AlphaFoldDB" id="A0A316VJY0"/>
<comment type="subcellular location">
    <subcellularLocation>
        <location evidence="2 10">Mitochondrion inner membrane</location>
        <topology evidence="2 10">Multi-pass membrane protein</topology>
        <orientation evidence="2 10">Matrix side</orientation>
    </subcellularLocation>
</comment>
<comment type="catalytic activity">
    <reaction evidence="8 10">
        <text>an all-trans-polyprenyl diphosphate + 4-hydroxybenzoate = a 4-hydroxy-3-(all-trans-polyprenyl)benzoate + diphosphate</text>
        <dbReference type="Rhea" id="RHEA:44504"/>
        <dbReference type="Rhea" id="RHEA-COMP:9514"/>
        <dbReference type="Rhea" id="RHEA-COMP:9564"/>
        <dbReference type="ChEBI" id="CHEBI:17879"/>
        <dbReference type="ChEBI" id="CHEBI:33019"/>
        <dbReference type="ChEBI" id="CHEBI:58914"/>
        <dbReference type="ChEBI" id="CHEBI:78396"/>
        <dbReference type="EC" id="2.5.1.39"/>
    </reaction>
</comment>
<keyword evidence="10" id="KW-0414">Isoprene biosynthesis</keyword>
<dbReference type="EC" id="2.5.1.39" evidence="10"/>
<evidence type="ECO:0000256" key="8">
    <source>
        <dbReference type="ARBA" id="ARBA00052313"/>
    </source>
</evidence>
<proteinExistence type="inferred from homology"/>
<dbReference type="FunFam" id="1.10.357.140:FF:000003">
    <property type="entry name" value="4-hydroxybenzoate polyprenyltransferase, mitochondrial"/>
    <property type="match status" value="1"/>
</dbReference>
<dbReference type="InterPro" id="IPR044878">
    <property type="entry name" value="UbiA_sf"/>
</dbReference>
<dbReference type="PANTHER" id="PTHR11048">
    <property type="entry name" value="PRENYLTRANSFERASES"/>
    <property type="match status" value="1"/>
</dbReference>
<dbReference type="FunCoup" id="A0A316VJY0">
    <property type="interactions" value="188"/>
</dbReference>
<gene>
    <name evidence="11" type="ORF">FA14DRAFT_159685</name>
</gene>
<evidence type="ECO:0000256" key="9">
    <source>
        <dbReference type="ARBA" id="ARBA00058997"/>
    </source>
</evidence>
<keyword evidence="10" id="KW-0999">Mitochondrion inner membrane</keyword>
<feature type="transmembrane region" description="Helical" evidence="10">
    <location>
        <begin position="273"/>
        <end position="292"/>
    </location>
</feature>
<evidence type="ECO:0000256" key="10">
    <source>
        <dbReference type="HAMAP-Rule" id="MF_03189"/>
    </source>
</evidence>
<feature type="transmembrane region" description="Helical" evidence="10">
    <location>
        <begin position="322"/>
        <end position="340"/>
    </location>
</feature>
<dbReference type="PROSITE" id="PS00943">
    <property type="entry name" value="UBIA"/>
    <property type="match status" value="1"/>
</dbReference>
<evidence type="ECO:0000256" key="7">
    <source>
        <dbReference type="ARBA" id="ARBA00023136"/>
    </source>
</evidence>
<keyword evidence="10" id="KW-0496">Mitochondrion</keyword>
<comment type="cofactor">
    <cofactor evidence="1 10">
        <name>Mg(2+)</name>
        <dbReference type="ChEBI" id="CHEBI:18420"/>
    </cofactor>
</comment>
<keyword evidence="5 10" id="KW-0812">Transmembrane</keyword>
<reference evidence="11 12" key="1">
    <citation type="journal article" date="2018" name="Mol. Biol. Evol.">
        <title>Broad Genomic Sampling Reveals a Smut Pathogenic Ancestry of the Fungal Clade Ustilaginomycotina.</title>
        <authorList>
            <person name="Kijpornyongpan T."/>
            <person name="Mondo S.J."/>
            <person name="Barry K."/>
            <person name="Sandor L."/>
            <person name="Lee J."/>
            <person name="Lipzen A."/>
            <person name="Pangilinan J."/>
            <person name="LaButti K."/>
            <person name="Hainaut M."/>
            <person name="Henrissat B."/>
            <person name="Grigoriev I.V."/>
            <person name="Spatafora J.W."/>
            <person name="Aime M.C."/>
        </authorList>
    </citation>
    <scope>NUCLEOTIDE SEQUENCE [LARGE SCALE GENOMIC DNA]</scope>
    <source>
        <strain evidence="11 12">MCA 3882</strain>
    </source>
</reference>
<dbReference type="UniPathway" id="UPA00232"/>
<dbReference type="GO" id="GO:0006744">
    <property type="term" value="P:ubiquinone biosynthetic process"/>
    <property type="evidence" value="ECO:0007669"/>
    <property type="project" value="UniProtKB-UniRule"/>
</dbReference>
<evidence type="ECO:0000256" key="4">
    <source>
        <dbReference type="ARBA" id="ARBA00022679"/>
    </source>
</evidence>
<dbReference type="CDD" id="cd13959">
    <property type="entry name" value="PT_UbiA_COQ2"/>
    <property type="match status" value="1"/>
</dbReference>
<dbReference type="GO" id="GO:0008412">
    <property type="term" value="F:4-hydroxybenzoate polyprenyltransferase activity"/>
    <property type="evidence" value="ECO:0007669"/>
    <property type="project" value="UniProtKB-EC"/>
</dbReference>
<dbReference type="InterPro" id="IPR006370">
    <property type="entry name" value="HB_polyprenyltransferase-like"/>
</dbReference>
<sequence length="428" mass="47306">MHFFWPRTLAHHGTKSHPMNAVQRSNFALRRSGITQWLGSSGSCRHLHTIANRRASPLFTSFGRSSLVIGKDASVHSRLQQLRHNTTTETKALDQPESQRIPPKRSLVDQLRPYAALARIDKPTGTLLLFLPCTWSLTLAAHAHHLPPGQLAWNVFLFGSGAFIMRGAGCTINDMWDRKLDANVTRTKDRPLASGVISPFQALCFTGVQLSAGLAILLQLNMYSIALGASSLALVVIYPFMKRITYWPQFVLGLAFNWGALLGWSAMTGSLQGASQVLLPLYLGSICWTLVYDTIYAHQDKVDDITAGIKSTALLFGQNTKLVLTAFSTAMLSSIGLGVSRLDLSNPVLLNMSANTLQEFLTTGHPFFTAALITSMAHLFWQISTVDLNSRTDCWSKFRSNTILGAIIWLGLIIDYTVQVDWSENEKE</sequence>
<dbReference type="Pfam" id="PF01040">
    <property type="entry name" value="UbiA"/>
    <property type="match status" value="1"/>
</dbReference>
<dbReference type="Gene3D" id="1.20.120.1780">
    <property type="entry name" value="UbiA prenyltransferase"/>
    <property type="match status" value="1"/>
</dbReference>
<organism evidence="11 12">
    <name type="scientific">Meira miltonrushii</name>
    <dbReference type="NCBI Taxonomy" id="1280837"/>
    <lineage>
        <taxon>Eukaryota</taxon>
        <taxon>Fungi</taxon>
        <taxon>Dikarya</taxon>
        <taxon>Basidiomycota</taxon>
        <taxon>Ustilaginomycotina</taxon>
        <taxon>Exobasidiomycetes</taxon>
        <taxon>Exobasidiales</taxon>
        <taxon>Brachybasidiaceae</taxon>
        <taxon>Meira</taxon>
    </lineage>
</organism>
<dbReference type="Proteomes" id="UP000245771">
    <property type="component" value="Unassembled WGS sequence"/>
</dbReference>
<dbReference type="Gene3D" id="1.10.357.140">
    <property type="entry name" value="UbiA prenyltransferase"/>
    <property type="match status" value="1"/>
</dbReference>
<dbReference type="PANTHER" id="PTHR11048:SF28">
    <property type="entry name" value="4-HYDROXYBENZOATE POLYPRENYLTRANSFERASE, MITOCHONDRIAL"/>
    <property type="match status" value="1"/>
</dbReference>
<dbReference type="OrthoDB" id="18170at2759"/>
<dbReference type="GO" id="GO:0005743">
    <property type="term" value="C:mitochondrial inner membrane"/>
    <property type="evidence" value="ECO:0007669"/>
    <property type="project" value="UniProtKB-SubCell"/>
</dbReference>
<dbReference type="InParanoid" id="A0A316VJY0"/>
<evidence type="ECO:0000313" key="12">
    <source>
        <dbReference type="Proteomes" id="UP000245771"/>
    </source>
</evidence>
<protein>
    <recommendedName>
        <fullName evidence="10">4-hydroxybenzoate polyprenyltransferase, mitochondrial</fullName>
        <shortName evidence="10">4-HB polyprenyltransferase</shortName>
        <ecNumber evidence="10">2.5.1.39</ecNumber>
    </recommendedName>
    <alternativeName>
        <fullName evidence="10">Para-hydroxybenzoate--polyprenyltransferase</fullName>
        <shortName evidence="10">PHB:PPT</shortName>
        <shortName evidence="10">PHB:polyprenyltransferase</shortName>
    </alternativeName>
</protein>
<dbReference type="FunFam" id="1.20.120.1780:FF:000001">
    <property type="entry name" value="4-hydroxybenzoate octaprenyltransferase"/>
    <property type="match status" value="1"/>
</dbReference>
<comment type="function">
    <text evidence="9 10">Catalyzes the prenylation of para-hydroxybenzoate (PHB) with an all-trans polyprenyl group. Mediates the second step in the final reaction sequence of coenzyme Q (CoQ) biosynthesis, which is the condensation of the polyisoprenoid side chain with PHB, generating the first membrane-bound Q intermediate.</text>
</comment>
<keyword evidence="10" id="KW-0831">Ubiquinone biosynthesis</keyword>
<dbReference type="EMBL" id="KZ819602">
    <property type="protein sequence ID" value="PWN37820.1"/>
    <property type="molecule type" value="Genomic_DNA"/>
</dbReference>
<dbReference type="InterPro" id="IPR000537">
    <property type="entry name" value="UbiA_prenyltransferase"/>
</dbReference>
<name>A0A316VJY0_9BASI</name>
<feature type="transmembrane region" description="Helical" evidence="10">
    <location>
        <begin position="360"/>
        <end position="381"/>
    </location>
</feature>
<keyword evidence="4 10" id="KW-0808">Transferase</keyword>
<comment type="pathway">
    <text evidence="10">Cofactor biosynthesis; ubiquinone biosynthesis.</text>
</comment>
<dbReference type="GO" id="GO:0008299">
    <property type="term" value="P:isoprenoid biosynthetic process"/>
    <property type="evidence" value="ECO:0007669"/>
    <property type="project" value="UniProtKB-UniRule"/>
</dbReference>
<keyword evidence="7 10" id="KW-0472">Membrane</keyword>
<keyword evidence="6 10" id="KW-1133">Transmembrane helix</keyword>
<feature type="transmembrane region" description="Helical" evidence="10">
    <location>
        <begin position="222"/>
        <end position="240"/>
    </location>
</feature>
<comment type="similarity">
    <text evidence="3 10">Belongs to the UbiA prenyltransferase family.</text>
</comment>
<evidence type="ECO:0000256" key="1">
    <source>
        <dbReference type="ARBA" id="ARBA00001946"/>
    </source>
</evidence>
<dbReference type="HAMAP" id="MF_01635">
    <property type="entry name" value="UbiA"/>
    <property type="match status" value="1"/>
</dbReference>
<evidence type="ECO:0000256" key="5">
    <source>
        <dbReference type="ARBA" id="ARBA00022692"/>
    </source>
</evidence>
<evidence type="ECO:0000256" key="6">
    <source>
        <dbReference type="ARBA" id="ARBA00022989"/>
    </source>
</evidence>
<keyword evidence="12" id="KW-1185">Reference proteome</keyword>